<dbReference type="CDD" id="cd00156">
    <property type="entry name" value="REC"/>
    <property type="match status" value="1"/>
</dbReference>
<dbReference type="InterPro" id="IPR011006">
    <property type="entry name" value="CheY-like_superfamily"/>
</dbReference>
<gene>
    <name evidence="3" type="ORF">TRN7648_01308</name>
</gene>
<proteinExistence type="predicted"/>
<dbReference type="SUPFAM" id="SSF52172">
    <property type="entry name" value="CheY-like"/>
    <property type="match status" value="1"/>
</dbReference>
<sequence length="108" mass="12110">MRRVMARHCPDIPMRVAPSLKAARDSLSAHPVGLIFLDNILSDGSGIDFAEELHNHPKYAKIPVVMVSDFPTPFLFAKAKAANVREIWSKAEFRGPDVRRAMARYALH</sequence>
<accession>A0A0P1G5V6</accession>
<dbReference type="Proteomes" id="UP000054935">
    <property type="component" value="Unassembled WGS sequence"/>
</dbReference>
<evidence type="ECO:0000313" key="4">
    <source>
        <dbReference type="Proteomes" id="UP000054935"/>
    </source>
</evidence>
<dbReference type="EMBL" id="CYSE01000002">
    <property type="protein sequence ID" value="CUH77123.1"/>
    <property type="molecule type" value="Genomic_DNA"/>
</dbReference>
<feature type="domain" description="Response regulatory" evidence="2">
    <location>
        <begin position="1"/>
        <end position="105"/>
    </location>
</feature>
<dbReference type="InterPro" id="IPR001789">
    <property type="entry name" value="Sig_transdc_resp-reg_receiver"/>
</dbReference>
<feature type="modified residue" description="4-aspartylphosphate" evidence="1">
    <location>
        <position position="38"/>
    </location>
</feature>
<keyword evidence="1" id="KW-0597">Phosphoprotein</keyword>
<dbReference type="OrthoDB" id="9789181at2"/>
<dbReference type="STRING" id="441103.TRN7648_01308"/>
<organism evidence="3 4">
    <name type="scientific">Tropicibacter naphthalenivorans</name>
    <dbReference type="NCBI Taxonomy" id="441103"/>
    <lineage>
        <taxon>Bacteria</taxon>
        <taxon>Pseudomonadati</taxon>
        <taxon>Pseudomonadota</taxon>
        <taxon>Alphaproteobacteria</taxon>
        <taxon>Rhodobacterales</taxon>
        <taxon>Roseobacteraceae</taxon>
        <taxon>Tropicibacter</taxon>
    </lineage>
</organism>
<dbReference type="Pfam" id="PF00072">
    <property type="entry name" value="Response_reg"/>
    <property type="match status" value="1"/>
</dbReference>
<evidence type="ECO:0000259" key="2">
    <source>
        <dbReference type="PROSITE" id="PS50110"/>
    </source>
</evidence>
<dbReference type="AlphaFoldDB" id="A0A0P1G5V6"/>
<reference evidence="3 4" key="1">
    <citation type="submission" date="2015-09" db="EMBL/GenBank/DDBJ databases">
        <authorList>
            <consortium name="Swine Surveillance"/>
        </authorList>
    </citation>
    <scope>NUCLEOTIDE SEQUENCE [LARGE SCALE GENOMIC DNA]</scope>
    <source>
        <strain evidence="3 4">CECT 7648</strain>
    </source>
</reference>
<protein>
    <submittedName>
        <fullName evidence="3">Response regulator of citrate/malate metabolism</fullName>
    </submittedName>
</protein>
<dbReference type="PROSITE" id="PS50110">
    <property type="entry name" value="RESPONSE_REGULATORY"/>
    <property type="match status" value="1"/>
</dbReference>
<dbReference type="Gene3D" id="3.40.50.2300">
    <property type="match status" value="1"/>
</dbReference>
<evidence type="ECO:0000256" key="1">
    <source>
        <dbReference type="PROSITE-ProRule" id="PRU00169"/>
    </source>
</evidence>
<dbReference type="GO" id="GO:0000160">
    <property type="term" value="P:phosphorelay signal transduction system"/>
    <property type="evidence" value="ECO:0007669"/>
    <property type="project" value="InterPro"/>
</dbReference>
<evidence type="ECO:0000313" key="3">
    <source>
        <dbReference type="EMBL" id="CUH77123.1"/>
    </source>
</evidence>
<name>A0A0P1G5V6_9RHOB</name>
<keyword evidence="4" id="KW-1185">Reference proteome</keyword>